<feature type="compositionally biased region" description="Pro residues" evidence="11">
    <location>
        <begin position="1"/>
        <end position="14"/>
    </location>
</feature>
<keyword evidence="5" id="KW-0808">Transferase</keyword>
<dbReference type="PANTHER" id="PTHR23072">
    <property type="entry name" value="PHOSPHATIDYLINOSITOL GLYCAN-RELATED"/>
    <property type="match status" value="1"/>
</dbReference>
<feature type="transmembrane region" description="Helical" evidence="12">
    <location>
        <begin position="1064"/>
        <end position="1087"/>
    </location>
</feature>
<dbReference type="InterPro" id="IPR039527">
    <property type="entry name" value="PIGG/GPI7"/>
</dbReference>
<feature type="transmembrane region" description="Helical" evidence="12">
    <location>
        <begin position="542"/>
        <end position="563"/>
    </location>
</feature>
<feature type="transmembrane region" description="Helical" evidence="12">
    <location>
        <begin position="835"/>
        <end position="854"/>
    </location>
</feature>
<dbReference type="Gene3D" id="3.40.720.10">
    <property type="entry name" value="Alkaline Phosphatase, subunit A"/>
    <property type="match status" value="1"/>
</dbReference>
<evidence type="ECO:0000256" key="9">
    <source>
        <dbReference type="ARBA" id="ARBA00023136"/>
    </source>
</evidence>
<reference evidence="14" key="1">
    <citation type="submission" date="2024-06" db="UniProtKB">
        <authorList>
            <consortium name="Ensembl"/>
        </authorList>
    </citation>
    <scope>IDENTIFICATION</scope>
</reference>
<feature type="domain" description="GPI ethanolamine phosphate transferase 2 C-terminal" evidence="13">
    <location>
        <begin position="761"/>
        <end position="1102"/>
    </location>
</feature>
<dbReference type="GO" id="GO:0006506">
    <property type="term" value="P:GPI anchor biosynthetic process"/>
    <property type="evidence" value="ECO:0007669"/>
    <property type="project" value="UniProtKB-UniPathway"/>
</dbReference>
<dbReference type="GO" id="GO:0051267">
    <property type="term" value="F:CP2 mannose-ethanolamine phosphotransferase activity"/>
    <property type="evidence" value="ECO:0007669"/>
    <property type="project" value="Ensembl"/>
</dbReference>
<accession>M3YJJ9</accession>
<feature type="transmembrane region" description="Helical" evidence="12">
    <location>
        <begin position="113"/>
        <end position="138"/>
    </location>
</feature>
<feature type="transmembrane region" description="Helical" evidence="12">
    <location>
        <begin position="662"/>
        <end position="681"/>
    </location>
</feature>
<evidence type="ECO:0000256" key="3">
    <source>
        <dbReference type="ARBA" id="ARBA00005315"/>
    </source>
</evidence>
<dbReference type="STRING" id="9669.ENSMPUP00000011506"/>
<evidence type="ECO:0000256" key="12">
    <source>
        <dbReference type="SAM" id="Phobius"/>
    </source>
</evidence>
<keyword evidence="6 12" id="KW-0812">Transmembrane</keyword>
<feature type="transmembrane region" description="Helical" evidence="12">
    <location>
        <begin position="806"/>
        <end position="823"/>
    </location>
</feature>
<feature type="transmembrane region" description="Helical" evidence="12">
    <location>
        <begin position="1099"/>
        <end position="1119"/>
    </location>
</feature>
<dbReference type="InterPro" id="IPR002591">
    <property type="entry name" value="Phosphodiest/P_Trfase"/>
</dbReference>
<sequence>MAQDSLPPPEPDPAGPTGTRGRGLAGGREIARARAGSIGKGFGDCGDCRRRQALPFAYFRRDGGRDDTLSRHQLCGPVHACSAAAPGSRPSGRGSYWGQGPGIRAQRLGTMRLGSGTFAACCVVIQVLGVALFLRGFFPAPIRSSSRTEHQAEPPAPEPSAGDRSNWTKLPPPLFRKVVIMLIDGLRDDFVFGSKGVKFMPYTTYLVEKGASHSFVAEAKLPTVTMPRIKAMMTGSLPGFIDVVRNLNSPALVEDNVITQAKAAGKRIIFYGDETWVKLFPKHFVEYDGTTSFFVSDYTEVDNNVTRHLDKVLKRGDWDVLILHYLGLDHIGHVSGPSSPLIGHKLREMDSVLMKIHTSLLSEERDTLVPNLLVLCGDHGMSEAGGHGASSMEELNTALILISSAFERKPGDIRRPKHVQQTDLAATLAIGLGLPIPGNSVGSLLFPTVEGRPVREQLRFLHLNAVQLSKLLQENVPSYTKEPGFEQFKMSERLHGNWIRLYLEENNSEVLFNLGAKVRRQYLEALRTLSLSLSRQVAQYDIYSMLVGTVMVLEVLVLLLLSMPQALSNKAELEVPLWSPVFSLLFYLVFLVLSALHVIVCTSAESSCYFCGLSWLTAGGVMALISALLCAVVSALAKVFADGRLLRKNPAHPKARWSELDVLILLGTLGHVLSLGASSFIEEEHQTWYFLVNTLCLALCHELYKNCFLSDDCEPQPCSHVEQGLVSSEPALWDRNIHCNVSKPHRVSKSPTSLDTLRGYEKWMVLASPWVILTCCRLLRSLNQTGVQWAHRPDLGHWLTSSDHKAELSVLAALSLFVIFVLVQRRCSLTSKVAMALGLLGVYCYRAAIGNVLFPWQRDSKDISKGVIEARFVHVFVLGILFTGTKDLLKSQVIAADFTIKTVGLWEIYSGLVLLAALLFRPHNLPVLVLSLLIQTLMTKFIWKPLRHDAAEITIMHYWFGQAFFYFQGNSNNIATVDVSAGFVGLDTYMEVPAAFLTAFATFAGPVLWASHLVSFLSSETRRGPAAKRSLHRPEGLLTRWPCPVLSQEAPSGSTCGSALSHACFCYALTCSFPVSAYIILVTSLRHHLFIWSVFSPKLLYEGMHVLITAAICVFFTAMDQTNTKS</sequence>
<feature type="transmembrane region" description="Helical" evidence="12">
    <location>
        <begin position="866"/>
        <end position="883"/>
    </location>
</feature>
<keyword evidence="7" id="KW-0256">Endoplasmic reticulum</keyword>
<feature type="transmembrane region" description="Helical" evidence="12">
    <location>
        <begin position="575"/>
        <end position="600"/>
    </location>
</feature>
<dbReference type="SUPFAM" id="SSF53649">
    <property type="entry name" value="Alkaline phosphatase-like"/>
    <property type="match status" value="1"/>
</dbReference>
<dbReference type="EMBL" id="AEYP01079031">
    <property type="status" value="NOT_ANNOTATED_CDS"/>
    <property type="molecule type" value="Genomic_DNA"/>
</dbReference>
<evidence type="ECO:0000256" key="4">
    <source>
        <dbReference type="ARBA" id="ARBA00022502"/>
    </source>
</evidence>
<dbReference type="UniPathway" id="UPA00196"/>
<dbReference type="CDD" id="cd16024">
    <property type="entry name" value="GPI_EPT_2"/>
    <property type="match status" value="1"/>
</dbReference>
<dbReference type="GO" id="GO:0005789">
    <property type="term" value="C:endoplasmic reticulum membrane"/>
    <property type="evidence" value="ECO:0007669"/>
    <property type="project" value="UniProtKB-SubCell"/>
</dbReference>
<feature type="region of interest" description="Disordered" evidence="11">
    <location>
        <begin position="1"/>
        <end position="26"/>
    </location>
</feature>
<protein>
    <submittedName>
        <fullName evidence="14">Phosphatidylinositol glycan anchor biosynthesis class G</fullName>
    </submittedName>
</protein>
<dbReference type="InterPro" id="IPR017850">
    <property type="entry name" value="Alkaline_phosphatase_core_sf"/>
</dbReference>
<evidence type="ECO:0000256" key="1">
    <source>
        <dbReference type="ARBA" id="ARBA00004477"/>
    </source>
</evidence>
<dbReference type="Ensembl" id="ENSMPUT00000011696.1">
    <property type="protein sequence ID" value="ENSMPUP00000011506.1"/>
    <property type="gene ID" value="ENSMPUG00000011598.1"/>
</dbReference>
<proteinExistence type="inferred from homology"/>
<dbReference type="eggNOG" id="KOG2125">
    <property type="taxonomic scope" value="Eukaryota"/>
</dbReference>
<evidence type="ECO:0000256" key="10">
    <source>
        <dbReference type="ARBA" id="ARBA00023180"/>
    </source>
</evidence>
<dbReference type="GeneTree" id="ENSGT00910000144269"/>
<evidence type="ECO:0000256" key="6">
    <source>
        <dbReference type="ARBA" id="ARBA00022692"/>
    </source>
</evidence>
<organism evidence="14">
    <name type="scientific">Mustela putorius furo</name>
    <name type="common">European domestic ferret</name>
    <name type="synonym">Mustela furo</name>
    <dbReference type="NCBI Taxonomy" id="9669"/>
    <lineage>
        <taxon>Eukaryota</taxon>
        <taxon>Metazoa</taxon>
        <taxon>Chordata</taxon>
        <taxon>Craniata</taxon>
        <taxon>Vertebrata</taxon>
        <taxon>Euteleostomi</taxon>
        <taxon>Mammalia</taxon>
        <taxon>Eutheria</taxon>
        <taxon>Laurasiatheria</taxon>
        <taxon>Carnivora</taxon>
        <taxon>Caniformia</taxon>
        <taxon>Musteloidea</taxon>
        <taxon>Mustelidae</taxon>
        <taxon>Mustelinae</taxon>
        <taxon>Mustela</taxon>
    </lineage>
</organism>
<feature type="region of interest" description="Disordered" evidence="11">
    <location>
        <begin position="144"/>
        <end position="168"/>
    </location>
</feature>
<name>M3YJJ9_MUSPF</name>
<dbReference type="HOGENOM" id="CLU_004770_4_0_1"/>
<feature type="transmembrane region" description="Helical" evidence="12">
    <location>
        <begin position="994"/>
        <end position="1019"/>
    </location>
</feature>
<dbReference type="OMA" id="RVKFGHD"/>
<keyword evidence="4" id="KW-0337">GPI-anchor biosynthesis</keyword>
<keyword evidence="10" id="KW-0325">Glycoprotein</keyword>
<dbReference type="Pfam" id="PF19316">
    <property type="entry name" value="PIGO_PIGG"/>
    <property type="match status" value="1"/>
</dbReference>
<dbReference type="InterPro" id="IPR045687">
    <property type="entry name" value="PIGG/GPI7_C"/>
</dbReference>
<keyword evidence="9 12" id="KW-0472">Membrane</keyword>
<feature type="transmembrane region" description="Helical" evidence="12">
    <location>
        <begin position="620"/>
        <end position="641"/>
    </location>
</feature>
<evidence type="ECO:0000256" key="11">
    <source>
        <dbReference type="SAM" id="MobiDB-lite"/>
    </source>
</evidence>
<keyword evidence="8 12" id="KW-1133">Transmembrane helix</keyword>
<dbReference type="EMBL" id="AEYP01079030">
    <property type="status" value="NOT_ANNOTATED_CDS"/>
    <property type="molecule type" value="Genomic_DNA"/>
</dbReference>
<dbReference type="FunFam" id="3.40.720.10:FF:000018">
    <property type="entry name" value="Putative GPI ethanolamine phosphate transferase 2"/>
    <property type="match status" value="1"/>
</dbReference>
<evidence type="ECO:0000313" key="14">
    <source>
        <dbReference type="Ensembl" id="ENSMPUP00000011506.1"/>
    </source>
</evidence>
<dbReference type="InParanoid" id="M3YJJ9"/>
<gene>
    <name evidence="14" type="primary">PIGG</name>
</gene>
<dbReference type="Pfam" id="PF01663">
    <property type="entry name" value="Phosphodiest"/>
    <property type="match status" value="1"/>
</dbReference>
<evidence type="ECO:0000259" key="13">
    <source>
        <dbReference type="Pfam" id="PF19316"/>
    </source>
</evidence>
<evidence type="ECO:0000256" key="7">
    <source>
        <dbReference type="ARBA" id="ARBA00022824"/>
    </source>
</evidence>
<dbReference type="PANTHER" id="PTHR23072:SF0">
    <property type="entry name" value="GPI ETHANOLAMINE PHOSPHATE TRANSFERASE 2"/>
    <property type="match status" value="1"/>
</dbReference>
<evidence type="ECO:0000256" key="5">
    <source>
        <dbReference type="ARBA" id="ARBA00022679"/>
    </source>
</evidence>
<evidence type="ECO:0000256" key="8">
    <source>
        <dbReference type="ARBA" id="ARBA00022989"/>
    </source>
</evidence>
<dbReference type="InterPro" id="IPR037674">
    <property type="entry name" value="PIG-G_N"/>
</dbReference>
<comment type="similarity">
    <text evidence="3">Belongs to the PIGG/PIGN/PIGO family. PIGG subfamily.</text>
</comment>
<comment type="pathway">
    <text evidence="2">Glycolipid biosynthesis; glycosylphosphatidylinositol-anchor biosynthesis.</text>
</comment>
<evidence type="ECO:0000256" key="2">
    <source>
        <dbReference type="ARBA" id="ARBA00004687"/>
    </source>
</evidence>
<dbReference type="AlphaFoldDB" id="M3YJJ9"/>
<comment type="subcellular location">
    <subcellularLocation>
        <location evidence="1">Endoplasmic reticulum membrane</location>
        <topology evidence="1">Multi-pass membrane protein</topology>
    </subcellularLocation>
</comment>